<keyword evidence="1" id="KW-0812">Transmembrane</keyword>
<sequence length="300" mass="34369">MSVDPKYHPWDVIWGLWVEAASIHGWIYEKLYSPRGLNQSAEERMAVVKHLSEYTMGAQRKNAELKASSETAVRPEYIKFVLEGDEVVYWSLLTLIYRAAPKDPQESSPFNKDCINAARSALAAHQSCALKYRDDHEYMWTIYLHWTLLSCPFIPFLVVFCHAVTFLDEADMTRLEQFVLSLQPTKRASEAGIKMYRLCSMFHRVGKLYMDGRLRDRRDQQLRTQAWDPYMNALKIVPGLSQLDEWNTSSMDLNTNSMNGVELQNDPAALGDWFEGNQFIFGLLESDLSGLDFPGTGSGM</sequence>
<keyword evidence="3" id="KW-1185">Reference proteome</keyword>
<reference evidence="2 3" key="1">
    <citation type="submission" date="2024-06" db="EMBL/GenBank/DDBJ databases">
        <title>Complete genome of Phlyctema vagabunda strain 19-DSS-EL-015.</title>
        <authorList>
            <person name="Fiorenzani C."/>
        </authorList>
    </citation>
    <scope>NUCLEOTIDE SEQUENCE [LARGE SCALE GENOMIC DNA]</scope>
    <source>
        <strain evidence="2 3">19-DSS-EL-015</strain>
    </source>
</reference>
<proteinExistence type="predicted"/>
<evidence type="ECO:0000313" key="2">
    <source>
        <dbReference type="EMBL" id="KAL3419885.1"/>
    </source>
</evidence>
<organism evidence="2 3">
    <name type="scientific">Phlyctema vagabunda</name>
    <dbReference type="NCBI Taxonomy" id="108571"/>
    <lineage>
        <taxon>Eukaryota</taxon>
        <taxon>Fungi</taxon>
        <taxon>Dikarya</taxon>
        <taxon>Ascomycota</taxon>
        <taxon>Pezizomycotina</taxon>
        <taxon>Leotiomycetes</taxon>
        <taxon>Helotiales</taxon>
        <taxon>Dermateaceae</taxon>
        <taxon>Phlyctema</taxon>
    </lineage>
</organism>
<evidence type="ECO:0000256" key="1">
    <source>
        <dbReference type="SAM" id="Phobius"/>
    </source>
</evidence>
<protein>
    <submittedName>
        <fullName evidence="2">Fungal specific transcription factor domain-containing protein</fullName>
    </submittedName>
</protein>
<accession>A0ABR4P9B3</accession>
<comment type="caution">
    <text evidence="2">The sequence shown here is derived from an EMBL/GenBank/DDBJ whole genome shotgun (WGS) entry which is preliminary data.</text>
</comment>
<dbReference type="EMBL" id="JBFCZG010000007">
    <property type="protein sequence ID" value="KAL3419885.1"/>
    <property type="molecule type" value="Genomic_DNA"/>
</dbReference>
<keyword evidence="1" id="KW-1133">Transmembrane helix</keyword>
<feature type="transmembrane region" description="Helical" evidence="1">
    <location>
        <begin position="143"/>
        <end position="167"/>
    </location>
</feature>
<dbReference type="Proteomes" id="UP001629113">
    <property type="component" value="Unassembled WGS sequence"/>
</dbReference>
<evidence type="ECO:0000313" key="3">
    <source>
        <dbReference type="Proteomes" id="UP001629113"/>
    </source>
</evidence>
<gene>
    <name evidence="2" type="ORF">PVAG01_08384</name>
</gene>
<keyword evidence="1" id="KW-0472">Membrane</keyword>
<name>A0ABR4P9B3_9HELO</name>